<sequence>MASEAPPQSIQERIAALNQSQVGRVPGASPPPRPLSKPALPARPPLPQRNKTVNVPVRDVHGSVTSNNSTRNQLRSRDLLPPPVIIRTGQQTADSVTTTTAKKPPPLPVRKKPSQPSPALPLRRSSDFPIRKNSSDSSFSVTSISTSSTRTDKSPSRRSTSREPTGKRALAPAWGDATIPPLPLKRSETEKPVAGTLRQTPKANSIRKVSTIFVPETKPKLPTRPPSNRVTDLPTLASLKSSSDEPIKPTPRKIPPPAPSAATLEKAKALSFATLKSHIQEDKPHNGPQSEPQRDLPPPPVPLSSRPDLSKIQATKPSFAPSPPNQHLSATMCLRCRDFSGPDTHATKFPRESLPTHDLAWLAMQLTAPFPSYTDKARVLFVWLHHNIYYDVDAFFGNRVQPSTPASTFSTGLAVCEGYAALFATLATHAGLEAHLISGHGKGFGHQALAPGSPVPTFKSNHAWNVVRIDGGQWKLIDTCWGSGNVSGAGQPYNKQFSPDHFTMSNSEFLLRHYPSNKSHFYTDDGRPGMSWEEYILTDASNPGGIEPPTVYDGAESDNGIGKKTFEPASKTISINQPGPLRFQFGLICPHWTLEQHSKIHAPYIFFLSSHGIDGRKKEYLAFQHVAGTGPGGGGDVWYIDVADPRVLGAPGQSLMLYAVKTFGPIQDARGLSRREFLDGVGRKAMSFVGIAEWKLVA</sequence>
<evidence type="ECO:0000313" key="4">
    <source>
        <dbReference type="Proteomes" id="UP000224634"/>
    </source>
</evidence>
<dbReference type="Pfam" id="PF01841">
    <property type="entry name" value="Transglut_core"/>
    <property type="match status" value="1"/>
</dbReference>
<feature type="compositionally biased region" description="Pro residues" evidence="1">
    <location>
        <begin position="248"/>
        <end position="259"/>
    </location>
</feature>
<dbReference type="EMBL" id="PDNA01000287">
    <property type="protein sequence ID" value="PGG98714.1"/>
    <property type="molecule type" value="Genomic_DNA"/>
</dbReference>
<dbReference type="InterPro" id="IPR052557">
    <property type="entry name" value="CAP/Cytokinesis_protein"/>
</dbReference>
<proteinExistence type="predicted"/>
<comment type="caution">
    <text evidence="3">The sequence shown here is derived from an EMBL/GenBank/DDBJ whole genome shotgun (WGS) entry which is preliminary data.</text>
</comment>
<evidence type="ECO:0000256" key="1">
    <source>
        <dbReference type="SAM" id="MobiDB-lite"/>
    </source>
</evidence>
<dbReference type="InterPro" id="IPR002931">
    <property type="entry name" value="Transglutaminase-like"/>
</dbReference>
<dbReference type="STRING" id="1447883.A0A2B7WPY9"/>
<dbReference type="GO" id="GO:0005737">
    <property type="term" value="C:cytoplasm"/>
    <property type="evidence" value="ECO:0007669"/>
    <property type="project" value="TreeGrafter"/>
</dbReference>
<dbReference type="AlphaFoldDB" id="A0A2B7WPY9"/>
<gene>
    <name evidence="3" type="ORF">AJ80_09487</name>
</gene>
<dbReference type="PANTHER" id="PTHR46333:SF5">
    <property type="entry name" value="TRANSGLUTAMINASE-LIKE DOMAIN-CONTAINING PROTEIN"/>
    <property type="match status" value="1"/>
</dbReference>
<feature type="region of interest" description="Disordered" evidence="1">
    <location>
        <begin position="1"/>
        <end position="263"/>
    </location>
</feature>
<feature type="region of interest" description="Disordered" evidence="1">
    <location>
        <begin position="280"/>
        <end position="308"/>
    </location>
</feature>
<dbReference type="SUPFAM" id="SSF54001">
    <property type="entry name" value="Cysteine proteinases"/>
    <property type="match status" value="1"/>
</dbReference>
<feature type="compositionally biased region" description="Low complexity" evidence="1">
    <location>
        <begin position="135"/>
        <end position="149"/>
    </location>
</feature>
<name>A0A2B7WPY9_POLH7</name>
<dbReference type="OrthoDB" id="6129702at2759"/>
<keyword evidence="4" id="KW-1185">Reference proteome</keyword>
<protein>
    <recommendedName>
        <fullName evidence="2">Transglutaminase-like domain-containing protein</fullName>
    </recommendedName>
</protein>
<dbReference type="SMART" id="SM00460">
    <property type="entry name" value="TGc"/>
    <property type="match status" value="1"/>
</dbReference>
<feature type="compositionally biased region" description="Basic and acidic residues" evidence="1">
    <location>
        <begin position="150"/>
        <end position="166"/>
    </location>
</feature>
<feature type="compositionally biased region" description="Pro residues" evidence="1">
    <location>
        <begin position="28"/>
        <end position="47"/>
    </location>
</feature>
<organism evidence="3 4">
    <name type="scientific">Polytolypa hystricis (strain UAMH7299)</name>
    <dbReference type="NCBI Taxonomy" id="1447883"/>
    <lineage>
        <taxon>Eukaryota</taxon>
        <taxon>Fungi</taxon>
        <taxon>Dikarya</taxon>
        <taxon>Ascomycota</taxon>
        <taxon>Pezizomycotina</taxon>
        <taxon>Eurotiomycetes</taxon>
        <taxon>Eurotiomycetidae</taxon>
        <taxon>Onygenales</taxon>
        <taxon>Onygenales incertae sedis</taxon>
        <taxon>Polytolypa</taxon>
    </lineage>
</organism>
<dbReference type="Gene3D" id="3.10.620.30">
    <property type="match status" value="1"/>
</dbReference>
<feature type="compositionally biased region" description="Basic and acidic residues" evidence="1">
    <location>
        <begin position="124"/>
        <end position="134"/>
    </location>
</feature>
<accession>A0A2B7WPY9</accession>
<dbReference type="PANTHER" id="PTHR46333">
    <property type="entry name" value="CYTOKINESIS PROTEIN 3"/>
    <property type="match status" value="1"/>
</dbReference>
<evidence type="ECO:0000259" key="2">
    <source>
        <dbReference type="SMART" id="SM00460"/>
    </source>
</evidence>
<dbReference type="Proteomes" id="UP000224634">
    <property type="component" value="Unassembled WGS sequence"/>
</dbReference>
<evidence type="ECO:0000313" key="3">
    <source>
        <dbReference type="EMBL" id="PGG98714.1"/>
    </source>
</evidence>
<feature type="compositionally biased region" description="Polar residues" evidence="1">
    <location>
        <begin position="1"/>
        <end position="21"/>
    </location>
</feature>
<feature type="domain" description="Transglutaminase-like" evidence="2">
    <location>
        <begin position="408"/>
        <end position="481"/>
    </location>
</feature>
<dbReference type="InterPro" id="IPR038765">
    <property type="entry name" value="Papain-like_cys_pep_sf"/>
</dbReference>
<feature type="compositionally biased region" description="Polar residues" evidence="1">
    <location>
        <begin position="63"/>
        <end position="73"/>
    </location>
</feature>
<reference evidence="3 4" key="1">
    <citation type="submission" date="2017-10" db="EMBL/GenBank/DDBJ databases">
        <title>Comparative genomics in systemic dimorphic fungi from Ajellomycetaceae.</title>
        <authorList>
            <person name="Munoz J.F."/>
            <person name="Mcewen J.G."/>
            <person name="Clay O.K."/>
            <person name="Cuomo C.A."/>
        </authorList>
    </citation>
    <scope>NUCLEOTIDE SEQUENCE [LARGE SCALE GENOMIC DNA]</scope>
    <source>
        <strain evidence="3 4">UAMH7299</strain>
    </source>
</reference>